<dbReference type="Pfam" id="PF12805">
    <property type="entry name" value="FUSC-like"/>
    <property type="match status" value="1"/>
</dbReference>
<keyword evidence="2" id="KW-1003">Cell membrane</keyword>
<dbReference type="AlphaFoldDB" id="C2G5J0"/>
<protein>
    <submittedName>
        <fullName evidence="10">Putative TIGR01666 family membrane protein</fullName>
    </submittedName>
</protein>
<evidence type="ECO:0000256" key="3">
    <source>
        <dbReference type="ARBA" id="ARBA00022692"/>
    </source>
</evidence>
<dbReference type="PANTHER" id="PTHR30509:SF9">
    <property type="entry name" value="MULTIDRUG RESISTANCE PROTEIN MDTO"/>
    <property type="match status" value="1"/>
</dbReference>
<dbReference type="PANTHER" id="PTHR30509">
    <property type="entry name" value="P-HYDROXYBENZOIC ACID EFFLUX PUMP SUBUNIT-RELATED"/>
    <property type="match status" value="1"/>
</dbReference>
<evidence type="ECO:0000259" key="8">
    <source>
        <dbReference type="Pfam" id="PF12805"/>
    </source>
</evidence>
<gene>
    <name evidence="10" type="ORF">HMPREF0765_4846</name>
</gene>
<comment type="caution">
    <text evidence="10">The sequence shown here is derived from an EMBL/GenBank/DDBJ whole genome shotgun (WGS) entry which is preliminary data.</text>
</comment>
<feature type="domain" description="Integral membrane bound transporter" evidence="9">
    <location>
        <begin position="407"/>
        <end position="528"/>
    </location>
</feature>
<evidence type="ECO:0000256" key="5">
    <source>
        <dbReference type="ARBA" id="ARBA00023136"/>
    </source>
</evidence>
<feature type="transmembrane region" description="Helical" evidence="7">
    <location>
        <begin position="23"/>
        <end position="55"/>
    </location>
</feature>
<dbReference type="InterPro" id="IPR049453">
    <property type="entry name" value="Memb_transporter_dom"/>
</dbReference>
<evidence type="ECO:0000256" key="4">
    <source>
        <dbReference type="ARBA" id="ARBA00022989"/>
    </source>
</evidence>
<evidence type="ECO:0000313" key="11">
    <source>
        <dbReference type="Proteomes" id="UP000006241"/>
    </source>
</evidence>
<keyword evidence="5 7" id="KW-0472">Membrane</keyword>
<comment type="similarity">
    <text evidence="6">Belongs to the YccS/YhfK family.</text>
</comment>
<feature type="domain" description="Integral membrane protein YccS N-terminal" evidence="8">
    <location>
        <begin position="75"/>
        <end position="346"/>
    </location>
</feature>
<dbReference type="EMBL" id="ACHB01000102">
    <property type="protein sequence ID" value="EEI89556.1"/>
    <property type="molecule type" value="Genomic_DNA"/>
</dbReference>
<evidence type="ECO:0000256" key="1">
    <source>
        <dbReference type="ARBA" id="ARBA00004651"/>
    </source>
</evidence>
<dbReference type="InterPro" id="IPR032692">
    <property type="entry name" value="YccS_N"/>
</dbReference>
<reference evidence="10 11" key="1">
    <citation type="submission" date="2009-01" db="EMBL/GenBank/DDBJ databases">
        <authorList>
            <person name="Qin X."/>
            <person name="Bachman B."/>
            <person name="Battles P."/>
            <person name="Bell A."/>
            <person name="Bess C."/>
            <person name="Bickham C."/>
            <person name="Chaboub L."/>
            <person name="Chen D."/>
            <person name="Coyle M."/>
            <person name="Deiros D.R."/>
            <person name="Dinh H."/>
            <person name="Forbes L."/>
            <person name="Fowler G."/>
            <person name="Francisco L."/>
            <person name="Fu Q."/>
            <person name="Gubbala S."/>
            <person name="Hale W."/>
            <person name="Han Y."/>
            <person name="Hemphill L."/>
            <person name="Highlander S.K."/>
            <person name="Hirani K."/>
            <person name="Hogues M."/>
            <person name="Jackson L."/>
            <person name="Jakkamsetti A."/>
            <person name="Javaid M."/>
            <person name="Jiang H."/>
            <person name="Korchina V."/>
            <person name="Kovar C."/>
            <person name="Lara F."/>
            <person name="Lee S."/>
            <person name="Mata R."/>
            <person name="Mathew T."/>
            <person name="Moen C."/>
            <person name="Morales K."/>
            <person name="Munidasa M."/>
            <person name="Nazareth L."/>
            <person name="Ngo R."/>
            <person name="Nguyen L."/>
            <person name="Okwuonu G."/>
            <person name="Ongeri F."/>
            <person name="Patil S."/>
            <person name="Petrosino J."/>
            <person name="Pham C."/>
            <person name="Pham P."/>
            <person name="Pu L.-L."/>
            <person name="Puazo M."/>
            <person name="Raj R."/>
            <person name="Reid J."/>
            <person name="Rouhana J."/>
            <person name="Saada N."/>
            <person name="Shang Y."/>
            <person name="Simmons D."/>
            <person name="Thornton R."/>
            <person name="Warren J."/>
            <person name="Weissenberger G."/>
            <person name="Zhang J."/>
            <person name="Zhang L."/>
            <person name="Zhou C."/>
            <person name="Zhu D."/>
            <person name="Muzny D."/>
            <person name="Worley K."/>
            <person name="Gibbs R."/>
        </authorList>
    </citation>
    <scope>NUCLEOTIDE SEQUENCE [LARGE SCALE GENOMIC DNA]</scope>
    <source>
        <strain evidence="10 11">ATCC 33300</strain>
    </source>
</reference>
<feature type="transmembrane region" description="Helical" evidence="7">
    <location>
        <begin position="67"/>
        <end position="84"/>
    </location>
</feature>
<dbReference type="Pfam" id="PF13515">
    <property type="entry name" value="FUSC_2"/>
    <property type="match status" value="1"/>
</dbReference>
<evidence type="ECO:0000256" key="7">
    <source>
        <dbReference type="SAM" id="Phobius"/>
    </source>
</evidence>
<dbReference type="GO" id="GO:0005886">
    <property type="term" value="C:plasma membrane"/>
    <property type="evidence" value="ECO:0007669"/>
    <property type="project" value="UniProtKB-SubCell"/>
</dbReference>
<feature type="transmembrane region" description="Helical" evidence="7">
    <location>
        <begin position="515"/>
        <end position="534"/>
    </location>
</feature>
<proteinExistence type="inferred from homology"/>
<feature type="transmembrane region" description="Helical" evidence="7">
    <location>
        <begin position="443"/>
        <end position="461"/>
    </location>
</feature>
<dbReference type="Proteomes" id="UP000006241">
    <property type="component" value="Unassembled WGS sequence"/>
</dbReference>
<evidence type="ECO:0000256" key="6">
    <source>
        <dbReference type="ARBA" id="ARBA00043993"/>
    </source>
</evidence>
<dbReference type="RefSeq" id="WP_003005247.1">
    <property type="nucleotide sequence ID" value="NZ_GG668630.1"/>
</dbReference>
<evidence type="ECO:0000313" key="10">
    <source>
        <dbReference type="EMBL" id="EEI89556.1"/>
    </source>
</evidence>
<keyword evidence="4 7" id="KW-1133">Transmembrane helix</keyword>
<keyword evidence="3 7" id="KW-0812">Transmembrane</keyword>
<evidence type="ECO:0000259" key="9">
    <source>
        <dbReference type="Pfam" id="PF13515"/>
    </source>
</evidence>
<feature type="transmembrane region" description="Helical" evidence="7">
    <location>
        <begin position="138"/>
        <end position="159"/>
    </location>
</feature>
<organism evidence="10 11">
    <name type="scientific">Sphingobacterium spiritivorum ATCC 33300</name>
    <dbReference type="NCBI Taxonomy" id="525372"/>
    <lineage>
        <taxon>Bacteria</taxon>
        <taxon>Pseudomonadati</taxon>
        <taxon>Bacteroidota</taxon>
        <taxon>Sphingobacteriia</taxon>
        <taxon>Sphingobacteriales</taxon>
        <taxon>Sphingobacteriaceae</taxon>
        <taxon>Sphingobacterium</taxon>
    </lineage>
</organism>
<sequence>MKKIIQEITNFFNGQYFADGVRITIGCIVPIFVCAALGDFRTGTLISLGALLVGLSDTPGAPAHRRFGMFACLGITVFTYIVTYLSAGSLILTTIVIASLCFLYAMLAVFNSRAANIGSMGILMLLIHIDVSESFTDFAFHLLYFIIGALWYIIISLSLTQVRPYRLAQQELSETIRKVADYIRIKANFYDVKIDNDSNYLKLIEQQILVHEHQENVRDHLFQSKRSIKDTTKTGRYLTLVFSDIVDLFEQSMATHYDYNAVSEKFGHTGILNEFKFTILKVTNELDHLAYQLNANKIPKPLYNFRTDVDHLMESIDKIEKEYQYNTIALKKVVINIKNIVSHLERIYSFGYAIPKEITNSDIEDADKFVNKVNLDFRQFEENLTLKSTIFRHALRMSIVMTFGYVLTHMLGFGQFNSYWVMLTIMVILKPGFGLTKERNVQRLIGTVVGGIIGTIILITIKDDTTRFVLLVFFFLTAYSLFRVNYIIAVMFMTPYVLIMLSFNGMNTMEMAQNRIIDTFLGGMLAFVSSYVIFPNWESTQVRGNMRKLIIANYNYISQIISIISGQKPTITEYKLARKQVYIATANMGSTFQRMLTEPKRKQKNTKEVNRFVIFNHILSSYSATLTRRVWEADASELNNEHLKLVKKALSSLENVIVLLTDESDTDTFYPVKYNVPKEEEEGIVSEESKLITEQLQFLNKICSDLQKSVIHIIDVEEKAKLDLQQEAVKNG</sequence>
<comment type="subcellular location">
    <subcellularLocation>
        <location evidence="1">Cell membrane</location>
        <topology evidence="1">Multi-pass membrane protein</topology>
    </subcellularLocation>
</comment>
<dbReference type="HOGENOM" id="CLU_013315_0_1_10"/>
<dbReference type="SUPFAM" id="SSF103473">
    <property type="entry name" value="MFS general substrate transporter"/>
    <property type="match status" value="1"/>
</dbReference>
<feature type="transmembrane region" description="Helical" evidence="7">
    <location>
        <begin position="90"/>
        <end position="107"/>
    </location>
</feature>
<accession>C2G5J0</accession>
<dbReference type="InterPro" id="IPR036259">
    <property type="entry name" value="MFS_trans_sf"/>
</dbReference>
<evidence type="ECO:0000256" key="2">
    <source>
        <dbReference type="ARBA" id="ARBA00022475"/>
    </source>
</evidence>
<name>C2G5J0_SPHSI</name>